<keyword evidence="2" id="KW-1185">Reference proteome</keyword>
<dbReference type="AlphaFoldDB" id="A0A0X8JJ10"/>
<gene>
    <name evidence="1" type="ORF">AXF13_03565</name>
</gene>
<name>A0A0X8JJ10_9BACT</name>
<protein>
    <submittedName>
        <fullName evidence="1">Uncharacterized protein</fullName>
    </submittedName>
</protein>
<evidence type="ECO:0000313" key="2">
    <source>
        <dbReference type="Proteomes" id="UP000069241"/>
    </source>
</evidence>
<dbReference type="Proteomes" id="UP000069241">
    <property type="component" value="Chromosome"/>
</dbReference>
<reference evidence="2" key="1">
    <citation type="submission" date="2016-02" db="EMBL/GenBank/DDBJ databases">
        <authorList>
            <person name="Holder M.E."/>
            <person name="Ajami N.J."/>
            <person name="Petrosino J.F."/>
        </authorList>
    </citation>
    <scope>NUCLEOTIDE SEQUENCE [LARGE SCALE GENOMIC DNA]</scope>
    <source>
        <strain evidence="2">CCUG 45958</strain>
    </source>
</reference>
<dbReference type="KEGG" id="dfi:AXF13_03565"/>
<sequence length="338" mass="39221">MQLCDRATLRVDYSISLDSNTTSYLWPYINSDRIGAVDLVEVLEFISRDDVFVDPIPFFMENAPRLLDLSNSTQIFNRVKGYEILRNLDPALLKKGIIRTALTEDEIIAKTQSLISDFYVRLTQDDTLGTIIFRRDFKLCQILKMVSIQFGMPNKTIADKLSSFFEFCNNEMATFDWRAIAIAKEYFSKGQNFSFFGKIQKGRKGLFEALNGMAWDMLHVMQLEESITIKPEEKADYFLPALLTFDQGLSDMMDLHPLKAIAFSKDDKRPIPFYAKNPLEIISDDEKIHNDFHQRYYSLSARIKREKRRESFRDNIGQLKTSLLEEVERFSGVRSTIL</sequence>
<dbReference type="EMBL" id="CP014229">
    <property type="protein sequence ID" value="AMD89263.1"/>
    <property type="molecule type" value="Genomic_DNA"/>
</dbReference>
<evidence type="ECO:0000313" key="1">
    <source>
        <dbReference type="EMBL" id="AMD89263.1"/>
    </source>
</evidence>
<organism evidence="1 2">
    <name type="scientific">Desulfovibrio fairfieldensis</name>
    <dbReference type="NCBI Taxonomy" id="44742"/>
    <lineage>
        <taxon>Bacteria</taxon>
        <taxon>Pseudomonadati</taxon>
        <taxon>Thermodesulfobacteriota</taxon>
        <taxon>Desulfovibrionia</taxon>
        <taxon>Desulfovibrionales</taxon>
        <taxon>Desulfovibrionaceae</taxon>
        <taxon>Desulfovibrio</taxon>
    </lineage>
</organism>
<proteinExistence type="predicted"/>
<accession>A0A0X8JJ10</accession>